<gene>
    <name evidence="2" type="ORF">UR91_C0021G0001</name>
</gene>
<evidence type="ECO:0000313" key="2">
    <source>
        <dbReference type="EMBL" id="KKP88314.1"/>
    </source>
</evidence>
<feature type="region of interest" description="Disordered" evidence="1">
    <location>
        <begin position="1"/>
        <end position="28"/>
    </location>
</feature>
<dbReference type="Proteomes" id="UP000034798">
    <property type="component" value="Unassembled WGS sequence"/>
</dbReference>
<comment type="caution">
    <text evidence="2">The sequence shown here is derived from an EMBL/GenBank/DDBJ whole genome shotgun (WGS) entry which is preliminary data.</text>
</comment>
<accession>A0A0G0D223</accession>
<evidence type="ECO:0000313" key="3">
    <source>
        <dbReference type="Proteomes" id="UP000034798"/>
    </source>
</evidence>
<evidence type="ECO:0000256" key="1">
    <source>
        <dbReference type="SAM" id="MobiDB-lite"/>
    </source>
</evidence>
<proteinExistence type="predicted"/>
<protein>
    <submittedName>
        <fullName evidence="2">Uncharacterized protein</fullName>
    </submittedName>
</protein>
<dbReference type="AlphaFoldDB" id="A0A0G0D223"/>
<name>A0A0G0D223_9BACT</name>
<sequence>MTSRGAERLTPTDGTETRTIHLRVAAVE</sequence>
<organism evidence="2 3">
    <name type="scientific">Candidatus Nomurabacteria bacterium GW2011_GWC2_35_8</name>
    <dbReference type="NCBI Taxonomy" id="1618752"/>
    <lineage>
        <taxon>Bacteria</taxon>
        <taxon>Candidatus Nomuraibacteriota</taxon>
    </lineage>
</organism>
<dbReference type="EMBL" id="LBQZ01000021">
    <property type="protein sequence ID" value="KKP88314.1"/>
    <property type="molecule type" value="Genomic_DNA"/>
</dbReference>
<reference evidence="2 3" key="1">
    <citation type="journal article" date="2015" name="Nature">
        <title>rRNA introns, odd ribosomes, and small enigmatic genomes across a large radiation of phyla.</title>
        <authorList>
            <person name="Brown C.T."/>
            <person name="Hug L.A."/>
            <person name="Thomas B.C."/>
            <person name="Sharon I."/>
            <person name="Castelle C.J."/>
            <person name="Singh A."/>
            <person name="Wilkins M.J."/>
            <person name="Williams K.H."/>
            <person name="Banfield J.F."/>
        </authorList>
    </citation>
    <scope>NUCLEOTIDE SEQUENCE [LARGE SCALE GENOMIC DNA]</scope>
</reference>
<feature type="non-terminal residue" evidence="2">
    <location>
        <position position="28"/>
    </location>
</feature>